<evidence type="ECO:0000256" key="2">
    <source>
        <dbReference type="ARBA" id="ARBA00022840"/>
    </source>
</evidence>
<dbReference type="EMBL" id="JAPDOB010000001">
    <property type="protein sequence ID" value="MCW3797180.1"/>
    <property type="molecule type" value="Genomic_DNA"/>
</dbReference>
<organism evidence="3 4">
    <name type="scientific">Sphingomonas arvum</name>
    <dbReference type="NCBI Taxonomy" id="2992113"/>
    <lineage>
        <taxon>Bacteria</taxon>
        <taxon>Pseudomonadati</taxon>
        <taxon>Pseudomonadota</taxon>
        <taxon>Alphaproteobacteria</taxon>
        <taxon>Sphingomonadales</taxon>
        <taxon>Sphingomonadaceae</taxon>
        <taxon>Sphingomonas</taxon>
    </lineage>
</organism>
<keyword evidence="1" id="KW-0547">Nucleotide-binding</keyword>
<proteinExistence type="predicted"/>
<sequence length="403" mass="42638">MDQPNVGSTFRPQGIEAGVHLYLSSAEGDIGALFGQRVCGLPITLSLCPVTEWIDAADVAASAVAVVQVDADSPASIKRFEKLAEMSRTPLIAATYEPPLALVRSLLKSGAHDVVPLPLTLEELEASVTQVRAEPEVQAATTTPARTAHGKLVLFIKSRGGIGATAIASQLACRYAAAEARAHREACLIDLDIQFGDAAFQLGLHPRLSVCDLVEAGARLDGQLLRSVAAVHPSGLNVVAAPGQLMPLDAVSSDQVIAVIDRATREFGTVFVDLPANWTNWSLSLIARADKILLVTELSVAALNRARRQLDLLSEQDLGKVPLQLVVNRNVRKLLGGGSAIKLADVEQALGRAVDFTVTDDPEVLAAAIERGVPLDEIRRKSAIGKDLDTISAALAADFGLER</sequence>
<dbReference type="Gene3D" id="3.40.50.300">
    <property type="entry name" value="P-loop containing nucleotide triphosphate hydrolases"/>
    <property type="match status" value="1"/>
</dbReference>
<gene>
    <name evidence="3" type="ORF">OMW55_05075</name>
</gene>
<keyword evidence="4" id="KW-1185">Reference proteome</keyword>
<reference evidence="3 4" key="1">
    <citation type="submission" date="2022-10" db="EMBL/GenBank/DDBJ databases">
        <title>Sphingomonas sp.</title>
        <authorList>
            <person name="Jin C."/>
        </authorList>
    </citation>
    <scope>NUCLEOTIDE SEQUENCE [LARGE SCALE GENOMIC DNA]</scope>
    <source>
        <strain evidence="3 4">BN140010</strain>
    </source>
</reference>
<dbReference type="PANTHER" id="PTHR43384:SF6">
    <property type="entry name" value="SEPTUM SITE-DETERMINING PROTEIN MIND HOMOLOG, CHLOROPLASTIC"/>
    <property type="match status" value="1"/>
</dbReference>
<comment type="caution">
    <text evidence="3">The sequence shown here is derived from an EMBL/GenBank/DDBJ whole genome shotgun (WGS) entry which is preliminary data.</text>
</comment>
<dbReference type="InterPro" id="IPR027417">
    <property type="entry name" value="P-loop_NTPase"/>
</dbReference>
<name>A0ABT3JDN1_9SPHN</name>
<evidence type="ECO:0008006" key="5">
    <source>
        <dbReference type="Google" id="ProtNLM"/>
    </source>
</evidence>
<dbReference type="Gene3D" id="3.40.50.2300">
    <property type="match status" value="1"/>
</dbReference>
<dbReference type="PANTHER" id="PTHR43384">
    <property type="entry name" value="SEPTUM SITE-DETERMINING PROTEIN MIND HOMOLOG, CHLOROPLASTIC-RELATED"/>
    <property type="match status" value="1"/>
</dbReference>
<accession>A0ABT3JDN1</accession>
<keyword evidence="2" id="KW-0067">ATP-binding</keyword>
<evidence type="ECO:0000256" key="1">
    <source>
        <dbReference type="ARBA" id="ARBA00022741"/>
    </source>
</evidence>
<dbReference type="RefSeq" id="WP_264881323.1">
    <property type="nucleotide sequence ID" value="NZ_JAPDOB010000001.1"/>
</dbReference>
<dbReference type="SUPFAM" id="SSF52540">
    <property type="entry name" value="P-loop containing nucleoside triphosphate hydrolases"/>
    <property type="match status" value="1"/>
</dbReference>
<evidence type="ECO:0000313" key="4">
    <source>
        <dbReference type="Proteomes" id="UP001526246"/>
    </source>
</evidence>
<protein>
    <recommendedName>
        <fullName evidence="5">Pilus assembly protein CpaE</fullName>
    </recommendedName>
</protein>
<dbReference type="Proteomes" id="UP001526246">
    <property type="component" value="Unassembled WGS sequence"/>
</dbReference>
<evidence type="ECO:0000313" key="3">
    <source>
        <dbReference type="EMBL" id="MCW3797180.1"/>
    </source>
</evidence>
<dbReference type="InterPro" id="IPR050625">
    <property type="entry name" value="ParA/MinD_ATPase"/>
</dbReference>